<dbReference type="eggNOG" id="COG1063">
    <property type="taxonomic scope" value="Bacteria"/>
</dbReference>
<evidence type="ECO:0000256" key="1">
    <source>
        <dbReference type="ARBA" id="ARBA00023002"/>
    </source>
</evidence>
<dbReference type="Pfam" id="PF00107">
    <property type="entry name" value="ADH_zinc_N"/>
    <property type="match status" value="1"/>
</dbReference>
<reference evidence="5" key="1">
    <citation type="journal article" date="2010" name="Stand. Genomic Sci.">
        <title>Complete genome sequence of Spirochaeta smaragdinae type strain (SEBR 4228).</title>
        <authorList>
            <person name="Mavromatis K."/>
            <person name="Yasawong M."/>
            <person name="Chertkov O."/>
            <person name="Lapidus A."/>
            <person name="Lucas S."/>
            <person name="Nolan M."/>
            <person name="Del Rio T.G."/>
            <person name="Tice H."/>
            <person name="Cheng J.F."/>
            <person name="Pitluck S."/>
            <person name="Liolios K."/>
            <person name="Ivanova N."/>
            <person name="Tapia R."/>
            <person name="Han C."/>
            <person name="Bruce D."/>
            <person name="Goodwin L."/>
            <person name="Pati A."/>
            <person name="Chen A."/>
            <person name="Palaniappan K."/>
            <person name="Land M."/>
            <person name="Hauser L."/>
            <person name="Chang Y.J."/>
            <person name="Jeffries C.D."/>
            <person name="Detter J.C."/>
            <person name="Rohde M."/>
            <person name="Brambilla E."/>
            <person name="Spring S."/>
            <person name="Goker M."/>
            <person name="Sikorski J."/>
            <person name="Woyke T."/>
            <person name="Bristow J."/>
            <person name="Eisen J.A."/>
            <person name="Markowitz V."/>
            <person name="Hugenholtz P."/>
            <person name="Klenk H.P."/>
            <person name="Kyrpides N.C."/>
        </authorList>
    </citation>
    <scope>NUCLEOTIDE SEQUENCE [LARGE SCALE GENOMIC DNA]</scope>
    <source>
        <strain evidence="5">DSM 11293 / JCM 15392 / SEBR 4228</strain>
    </source>
</reference>
<dbReference type="PANTHER" id="PTHR43401:SF2">
    <property type="entry name" value="L-THREONINE 3-DEHYDROGENASE"/>
    <property type="match status" value="1"/>
</dbReference>
<dbReference type="GO" id="GO:0016491">
    <property type="term" value="F:oxidoreductase activity"/>
    <property type="evidence" value="ECO:0007669"/>
    <property type="project" value="UniProtKB-KW"/>
</dbReference>
<sequence length="340" mass="36734">MRTLEYRGNATIGLGEKPIPEPNKDQVRIRIAYAGICGTDMHISDGQHPRAKAGLTMGHEFSGVIDKAGSDTTFTAGEHVIVEPLISCGTCYSCRAGFPHVCANLGLYGIDQDGGFADYCVVPAQSVYHLSDSVPLVHGALVEPLAVGVHAVRLSRTKVMDTVLVIGGGPIGFFVATAARQAGAEVHIAEINPFRRRIIEEMGFSLFDLPADGDMTMRDEVTDGKGFDVVFDAAGGASTLRSAVDLARVRGEVVIVAVPPQERVISYTPIAFKEISFVGVRVYEYYDFKRAIQLLEGLTIELSKLYRVFPLAQYQEAFEAAKQGNGVMRVLFFLGEGATL</sequence>
<dbReference type="SUPFAM" id="SSF50129">
    <property type="entry name" value="GroES-like"/>
    <property type="match status" value="1"/>
</dbReference>
<dbReference type="Gene3D" id="3.40.50.720">
    <property type="entry name" value="NAD(P)-binding Rossmann-like Domain"/>
    <property type="match status" value="1"/>
</dbReference>
<dbReference type="InterPro" id="IPR013149">
    <property type="entry name" value="ADH-like_C"/>
</dbReference>
<dbReference type="InterPro" id="IPR050129">
    <property type="entry name" value="Zn_alcohol_dh"/>
</dbReference>
<keyword evidence="1" id="KW-0560">Oxidoreductase</keyword>
<keyword evidence="5" id="KW-1185">Reference proteome</keyword>
<dbReference type="InterPro" id="IPR036291">
    <property type="entry name" value="NAD(P)-bd_dom_sf"/>
</dbReference>
<protein>
    <submittedName>
        <fullName evidence="4">Alcohol dehydrogenase GroES domain protein</fullName>
    </submittedName>
</protein>
<name>E1RCH7_SEDSS</name>
<dbReference type="RefSeq" id="WP_013253521.1">
    <property type="nucleotide sequence ID" value="NC_014364.1"/>
</dbReference>
<dbReference type="EMBL" id="CP002116">
    <property type="protein sequence ID" value="ADK80057.1"/>
    <property type="molecule type" value="Genomic_DNA"/>
</dbReference>
<evidence type="ECO:0000259" key="2">
    <source>
        <dbReference type="Pfam" id="PF00107"/>
    </source>
</evidence>
<gene>
    <name evidence="4" type="ordered locus">Spirs_0923</name>
</gene>
<evidence type="ECO:0000313" key="5">
    <source>
        <dbReference type="Proteomes" id="UP000002318"/>
    </source>
</evidence>
<dbReference type="HOGENOM" id="CLU_026673_11_0_12"/>
<dbReference type="KEGG" id="ssm:Spirs_0923"/>
<dbReference type="OrthoDB" id="9791234at2"/>
<dbReference type="Pfam" id="PF08240">
    <property type="entry name" value="ADH_N"/>
    <property type="match status" value="1"/>
</dbReference>
<dbReference type="STRING" id="573413.Spirs_0923"/>
<feature type="domain" description="Alcohol dehydrogenase-like C-terminal" evidence="2">
    <location>
        <begin position="170"/>
        <end position="296"/>
    </location>
</feature>
<organism evidence="4 5">
    <name type="scientific">Sediminispirochaeta smaragdinae (strain DSM 11293 / JCM 15392 / SEBR 4228)</name>
    <name type="common">Spirochaeta smaragdinae</name>
    <dbReference type="NCBI Taxonomy" id="573413"/>
    <lineage>
        <taxon>Bacteria</taxon>
        <taxon>Pseudomonadati</taxon>
        <taxon>Spirochaetota</taxon>
        <taxon>Spirochaetia</taxon>
        <taxon>Spirochaetales</taxon>
        <taxon>Spirochaetaceae</taxon>
        <taxon>Sediminispirochaeta</taxon>
    </lineage>
</organism>
<proteinExistence type="predicted"/>
<accession>E1RCH7</accession>
<dbReference type="AlphaFoldDB" id="E1RCH7"/>
<evidence type="ECO:0000259" key="3">
    <source>
        <dbReference type="Pfam" id="PF08240"/>
    </source>
</evidence>
<evidence type="ECO:0000313" key="4">
    <source>
        <dbReference type="EMBL" id="ADK80057.1"/>
    </source>
</evidence>
<dbReference type="InterPro" id="IPR011032">
    <property type="entry name" value="GroES-like_sf"/>
</dbReference>
<dbReference type="PANTHER" id="PTHR43401">
    <property type="entry name" value="L-THREONINE 3-DEHYDROGENASE"/>
    <property type="match status" value="1"/>
</dbReference>
<dbReference type="InterPro" id="IPR013154">
    <property type="entry name" value="ADH-like_N"/>
</dbReference>
<feature type="domain" description="Alcohol dehydrogenase-like N-terminal" evidence="3">
    <location>
        <begin position="24"/>
        <end position="131"/>
    </location>
</feature>
<dbReference type="Gene3D" id="3.90.180.10">
    <property type="entry name" value="Medium-chain alcohol dehydrogenases, catalytic domain"/>
    <property type="match status" value="1"/>
</dbReference>
<dbReference type="Proteomes" id="UP000002318">
    <property type="component" value="Chromosome"/>
</dbReference>
<dbReference type="SUPFAM" id="SSF51735">
    <property type="entry name" value="NAD(P)-binding Rossmann-fold domains"/>
    <property type="match status" value="1"/>
</dbReference>